<evidence type="ECO:0000313" key="1">
    <source>
        <dbReference type="EMBL" id="PLT28204.1"/>
    </source>
</evidence>
<gene>
    <name evidence="1" type="ORF">CUU66_19875</name>
</gene>
<comment type="caution">
    <text evidence="1">The sequence shown here is derived from an EMBL/GenBank/DDBJ whole genome shotgun (WGS) entry which is preliminary data.</text>
</comment>
<dbReference type="Proteomes" id="UP000234748">
    <property type="component" value="Unassembled WGS sequence"/>
</dbReference>
<dbReference type="AlphaFoldDB" id="A0A2N5M1E2"/>
<evidence type="ECO:0000313" key="2">
    <source>
        <dbReference type="Proteomes" id="UP000234748"/>
    </source>
</evidence>
<sequence>MEYEEFQNRINEFKQLEMTIPRYYEYIDDDIELTPNDIASIFQKDVKRVRCWFNPGLKHGALPSIDPTRHRCTGRQLKEWLFKRDLRSLMKDKKFMELR</sequence>
<name>A0A2N5M1E2_9BACI</name>
<reference evidence="1 2" key="1">
    <citation type="submission" date="2017-11" db="EMBL/GenBank/DDBJ databases">
        <title>Comparitive Functional Genomics of Dry Heat Resistant strains isolated from the Viking Spacecraft.</title>
        <authorList>
            <person name="Seuylemezian A."/>
            <person name="Cooper K."/>
            <person name="Vaishampayan P."/>
        </authorList>
    </citation>
    <scope>NUCLEOTIDE SEQUENCE [LARGE SCALE GENOMIC DNA]</scope>
    <source>
        <strain evidence="1 2">V1-29</strain>
    </source>
</reference>
<organism evidence="1 2">
    <name type="scientific">Peribacillus deserti</name>
    <dbReference type="NCBI Taxonomy" id="673318"/>
    <lineage>
        <taxon>Bacteria</taxon>
        <taxon>Bacillati</taxon>
        <taxon>Bacillota</taxon>
        <taxon>Bacilli</taxon>
        <taxon>Bacillales</taxon>
        <taxon>Bacillaceae</taxon>
        <taxon>Peribacillus</taxon>
    </lineage>
</organism>
<keyword evidence="2" id="KW-1185">Reference proteome</keyword>
<proteinExistence type="predicted"/>
<accession>A0A2N5M1E2</accession>
<protein>
    <submittedName>
        <fullName evidence="1">Uncharacterized protein</fullName>
    </submittedName>
</protein>
<dbReference type="OrthoDB" id="2941468at2"/>
<dbReference type="EMBL" id="PGUY01000063">
    <property type="protein sequence ID" value="PLT28204.1"/>
    <property type="molecule type" value="Genomic_DNA"/>
</dbReference>
<dbReference type="RefSeq" id="WP_101645144.1">
    <property type="nucleotide sequence ID" value="NZ_PGUY01000063.1"/>
</dbReference>